<feature type="non-terminal residue" evidence="1">
    <location>
        <position position="352"/>
    </location>
</feature>
<accession>A0A9W7TXN7</accession>
<dbReference type="EMBL" id="JAFHDT010000010">
    <property type="protein sequence ID" value="KAI7804758.1"/>
    <property type="molecule type" value="Genomic_DNA"/>
</dbReference>
<evidence type="ECO:0000313" key="1">
    <source>
        <dbReference type="EMBL" id="KAI7804758.1"/>
    </source>
</evidence>
<evidence type="ECO:0000313" key="2">
    <source>
        <dbReference type="Proteomes" id="UP001059041"/>
    </source>
</evidence>
<gene>
    <name evidence="1" type="ORF">IRJ41_017200</name>
</gene>
<keyword evidence="2" id="KW-1185">Reference proteome</keyword>
<organism evidence="1 2">
    <name type="scientific">Triplophysa rosa</name>
    <name type="common">Cave loach</name>
    <dbReference type="NCBI Taxonomy" id="992332"/>
    <lineage>
        <taxon>Eukaryota</taxon>
        <taxon>Metazoa</taxon>
        <taxon>Chordata</taxon>
        <taxon>Craniata</taxon>
        <taxon>Vertebrata</taxon>
        <taxon>Euteleostomi</taxon>
        <taxon>Actinopterygii</taxon>
        <taxon>Neopterygii</taxon>
        <taxon>Teleostei</taxon>
        <taxon>Ostariophysi</taxon>
        <taxon>Cypriniformes</taxon>
        <taxon>Nemacheilidae</taxon>
        <taxon>Triplophysa</taxon>
    </lineage>
</organism>
<dbReference type="InterPro" id="IPR031602">
    <property type="entry name" value="CIPC"/>
</dbReference>
<dbReference type="GO" id="GO:0045892">
    <property type="term" value="P:negative regulation of DNA-templated transcription"/>
    <property type="evidence" value="ECO:0007669"/>
    <property type="project" value="InterPro"/>
</dbReference>
<proteinExistence type="predicted"/>
<dbReference type="Pfam" id="PF15800">
    <property type="entry name" value="CiPC"/>
    <property type="match status" value="1"/>
</dbReference>
<dbReference type="GO" id="GO:0005634">
    <property type="term" value="C:nucleus"/>
    <property type="evidence" value="ECO:0007669"/>
    <property type="project" value="TreeGrafter"/>
</dbReference>
<dbReference type="PANTHER" id="PTHR34648:SF6">
    <property type="entry name" value="CLOCK-INTERACTING PACEMAKER-RELATED"/>
    <property type="match status" value="1"/>
</dbReference>
<sequence>GNKRKAPSDIDKYSDASSGYFSALDQTDFEDVVPTTTATHSMQTAPRVPFIPGSHTGVSPMIIMNNLVLKQPNCETPASKPWSLNPSVDVVPQSQLVFLQPVMSTSDCTSQSSGKQKHSKKYVSTYTKIAPHPAHVSPVDCGPSTINKKSNHSGRHQHLHHDDDKPLHCLNQNEAFKGYDVHPNDASWGEFNHRPGADLAVEDSFSRLSDPQEPHTTISPNSHCTDSVLSAYPQKCFKAEQSSDVENIQEALSSSMSKRKRFCNTYNILNRSGLLGITLRTKELIRQNKRSQAQLQSLQAQTDLFLEAICSGDPKVWTRLQLTLQNSGDCEDNAVESERSVEPDITAVGCMI</sequence>
<dbReference type="Proteomes" id="UP001059041">
    <property type="component" value="Linkage Group LG10"/>
</dbReference>
<reference evidence="1" key="1">
    <citation type="submission" date="2021-02" db="EMBL/GenBank/DDBJ databases">
        <title>Comparative genomics reveals that relaxation of natural selection precedes convergent phenotypic evolution of cavefish.</title>
        <authorList>
            <person name="Peng Z."/>
        </authorList>
    </citation>
    <scope>NUCLEOTIDE SEQUENCE</scope>
    <source>
        <tissue evidence="1">Muscle</tissue>
    </source>
</reference>
<name>A0A9W7TXN7_TRIRA</name>
<dbReference type="AlphaFoldDB" id="A0A9W7TXN7"/>
<dbReference type="GO" id="GO:0042754">
    <property type="term" value="P:negative regulation of circadian rhythm"/>
    <property type="evidence" value="ECO:0007669"/>
    <property type="project" value="InterPro"/>
</dbReference>
<protein>
    <submittedName>
        <fullName evidence="1">CLOCK-interacting pacemaker</fullName>
    </submittedName>
</protein>
<comment type="caution">
    <text evidence="1">The sequence shown here is derived from an EMBL/GenBank/DDBJ whole genome shotgun (WGS) entry which is preliminary data.</text>
</comment>
<dbReference type="PANTHER" id="PTHR34648">
    <property type="entry name" value="CLOCK-INTERACTING PACEMAKER"/>
    <property type="match status" value="1"/>
</dbReference>